<protein>
    <submittedName>
        <fullName evidence="1">Uncharacterized protein</fullName>
    </submittedName>
</protein>
<organism evidence="1 2">
    <name type="scientific">Meloidogyne enterolobii</name>
    <name type="common">Root-knot nematode worm</name>
    <name type="synonym">Meloidogyne mayaguensis</name>
    <dbReference type="NCBI Taxonomy" id="390850"/>
    <lineage>
        <taxon>Eukaryota</taxon>
        <taxon>Metazoa</taxon>
        <taxon>Ecdysozoa</taxon>
        <taxon>Nematoda</taxon>
        <taxon>Chromadorea</taxon>
        <taxon>Rhabditida</taxon>
        <taxon>Tylenchina</taxon>
        <taxon>Tylenchomorpha</taxon>
        <taxon>Tylenchoidea</taxon>
        <taxon>Meloidogynidae</taxon>
        <taxon>Meloidogyninae</taxon>
        <taxon>Meloidogyne</taxon>
    </lineage>
</organism>
<proteinExistence type="predicted"/>
<gene>
    <name evidence="1" type="ORF">MENTE1834_LOCUS42492</name>
</gene>
<evidence type="ECO:0000313" key="2">
    <source>
        <dbReference type="Proteomes" id="UP001497535"/>
    </source>
</evidence>
<comment type="caution">
    <text evidence="1">The sequence shown here is derived from an EMBL/GenBank/DDBJ whole genome shotgun (WGS) entry which is preliminary data.</text>
</comment>
<sequence length="52" mass="6138">MHLNYNHFLLFTLLLITIFMLITVPFPVESTDLGKPFRKGWKKTAHFFENLG</sequence>
<accession>A0ACB1ARQ8</accession>
<keyword evidence="2" id="KW-1185">Reference proteome</keyword>
<reference evidence="1" key="1">
    <citation type="submission" date="2023-11" db="EMBL/GenBank/DDBJ databases">
        <authorList>
            <person name="Poullet M."/>
        </authorList>
    </citation>
    <scope>NUCLEOTIDE SEQUENCE</scope>
    <source>
        <strain evidence="1">E1834</strain>
    </source>
</reference>
<name>A0ACB1ARQ8_MELEN</name>
<evidence type="ECO:0000313" key="1">
    <source>
        <dbReference type="EMBL" id="CAK5102296.1"/>
    </source>
</evidence>
<dbReference type="Proteomes" id="UP001497535">
    <property type="component" value="Unassembled WGS sequence"/>
</dbReference>
<dbReference type="EMBL" id="CAVMJV010000111">
    <property type="protein sequence ID" value="CAK5102296.1"/>
    <property type="molecule type" value="Genomic_DNA"/>
</dbReference>